<feature type="region of interest" description="Disordered" evidence="1">
    <location>
        <begin position="160"/>
        <end position="187"/>
    </location>
</feature>
<feature type="compositionally biased region" description="Basic and acidic residues" evidence="1">
    <location>
        <begin position="19"/>
        <end position="28"/>
    </location>
</feature>
<protein>
    <submittedName>
        <fullName evidence="2">Uncharacterized protein</fullName>
    </submittedName>
</protein>
<reference evidence="2" key="1">
    <citation type="submission" date="2019-04" db="EMBL/GenBank/DDBJ databases">
        <title>Friends and foes A comparative genomics studyof 23 Aspergillus species from section Flavi.</title>
        <authorList>
            <consortium name="DOE Joint Genome Institute"/>
            <person name="Kjaerbolling I."/>
            <person name="Vesth T."/>
            <person name="Frisvad J.C."/>
            <person name="Nybo J.L."/>
            <person name="Theobald S."/>
            <person name="Kildgaard S."/>
            <person name="Isbrandt T."/>
            <person name="Kuo A."/>
            <person name="Sato A."/>
            <person name="Lyhne E.K."/>
            <person name="Kogle M.E."/>
            <person name="Wiebenga A."/>
            <person name="Kun R.S."/>
            <person name="Lubbers R.J."/>
            <person name="Makela M.R."/>
            <person name="Barry K."/>
            <person name="Chovatia M."/>
            <person name="Clum A."/>
            <person name="Daum C."/>
            <person name="Haridas S."/>
            <person name="He G."/>
            <person name="LaButti K."/>
            <person name="Lipzen A."/>
            <person name="Mondo S."/>
            <person name="Riley R."/>
            <person name="Salamov A."/>
            <person name="Simmons B.A."/>
            <person name="Magnuson J.K."/>
            <person name="Henrissat B."/>
            <person name="Mortensen U.H."/>
            <person name="Larsen T.O."/>
            <person name="Devries R.P."/>
            <person name="Grigoriev I.V."/>
            <person name="Machida M."/>
            <person name="Baker S.E."/>
            <person name="Andersen M.R."/>
        </authorList>
    </citation>
    <scope>NUCLEOTIDE SEQUENCE [LARGE SCALE GENOMIC DNA]</scope>
    <source>
        <strain evidence="2">IBT 14317</strain>
    </source>
</reference>
<evidence type="ECO:0000256" key="1">
    <source>
        <dbReference type="SAM" id="MobiDB-lite"/>
    </source>
</evidence>
<evidence type="ECO:0000313" key="2">
    <source>
        <dbReference type="EMBL" id="KAE8395872.1"/>
    </source>
</evidence>
<organism evidence="2">
    <name type="scientific">Petromyces alliaceus</name>
    <name type="common">Aspergillus alliaceus</name>
    <dbReference type="NCBI Taxonomy" id="209559"/>
    <lineage>
        <taxon>Eukaryota</taxon>
        <taxon>Fungi</taxon>
        <taxon>Dikarya</taxon>
        <taxon>Ascomycota</taxon>
        <taxon>Pezizomycotina</taxon>
        <taxon>Eurotiomycetes</taxon>
        <taxon>Eurotiomycetidae</taxon>
        <taxon>Eurotiales</taxon>
        <taxon>Aspergillaceae</taxon>
        <taxon>Aspergillus</taxon>
        <taxon>Aspergillus subgen. Circumdati</taxon>
    </lineage>
</organism>
<feature type="compositionally biased region" description="Polar residues" evidence="1">
    <location>
        <begin position="160"/>
        <end position="175"/>
    </location>
</feature>
<dbReference type="Proteomes" id="UP000326877">
    <property type="component" value="Unassembled WGS sequence"/>
</dbReference>
<dbReference type="AlphaFoldDB" id="A0A5N7CNN5"/>
<feature type="compositionally biased region" description="Basic and acidic residues" evidence="1">
    <location>
        <begin position="177"/>
        <end position="186"/>
    </location>
</feature>
<dbReference type="OrthoDB" id="4475042at2759"/>
<feature type="region of interest" description="Disordered" evidence="1">
    <location>
        <begin position="1"/>
        <end position="32"/>
    </location>
</feature>
<name>A0A5N7CNN5_PETAA</name>
<gene>
    <name evidence="2" type="ORF">BDV23DRAFT_178438</name>
</gene>
<dbReference type="EMBL" id="ML735217">
    <property type="protein sequence ID" value="KAE8395872.1"/>
    <property type="molecule type" value="Genomic_DNA"/>
</dbReference>
<accession>A0A5N7CNN5</accession>
<proteinExistence type="predicted"/>
<sequence length="293" mass="33410">MIFMKPESGMSSQSVVYKSDTRSEERPTQPRRTNIEAIFQIARPAPKFSLRLAPKLLLQIQQLAHNPRPVPVLQVWQQPFCKSNLTRDFHQRVKLRSSDVYATLDESYITTSTGRRKDFSDAEQDGDGATPQKHIVAAMCQNNDTTSTIHFRDVRCSWQASASTGPAQSTPSYRFTINDENRDSSDPGRMILQWEKRSKENVPAGSLDAERFVLLLIDRKARRKSRIATMTPAGIEIVIRKSSILEHLKVCFDLTEPVASMRVQDPHEALEMWLYTQTLTLGVWAAYQEGWLN</sequence>